<evidence type="ECO:0000256" key="1">
    <source>
        <dbReference type="SAM" id="MobiDB-lite"/>
    </source>
</evidence>
<dbReference type="OMA" id="WISNQRE"/>
<feature type="domain" description="F-box" evidence="2">
    <location>
        <begin position="57"/>
        <end position="96"/>
    </location>
</feature>
<dbReference type="PANTHER" id="PTHR32141">
    <property type="match status" value="1"/>
</dbReference>
<dbReference type="InterPro" id="IPR053781">
    <property type="entry name" value="F-box_AtFBL13-like"/>
</dbReference>
<dbReference type="Gene3D" id="3.80.10.10">
    <property type="entry name" value="Ribonuclease Inhibitor"/>
    <property type="match status" value="1"/>
</dbReference>
<feature type="region of interest" description="Disordered" evidence="1">
    <location>
        <begin position="1"/>
        <end position="53"/>
    </location>
</feature>
<name>A0A9R0V5I2_TRITD</name>
<organism evidence="5 6">
    <name type="scientific">Triticum turgidum subsp. durum</name>
    <name type="common">Durum wheat</name>
    <name type="synonym">Triticum durum</name>
    <dbReference type="NCBI Taxonomy" id="4567"/>
    <lineage>
        <taxon>Eukaryota</taxon>
        <taxon>Viridiplantae</taxon>
        <taxon>Streptophyta</taxon>
        <taxon>Embryophyta</taxon>
        <taxon>Tracheophyta</taxon>
        <taxon>Spermatophyta</taxon>
        <taxon>Magnoliopsida</taxon>
        <taxon>Liliopsida</taxon>
        <taxon>Poales</taxon>
        <taxon>Poaceae</taxon>
        <taxon>BOP clade</taxon>
        <taxon>Pooideae</taxon>
        <taxon>Triticodae</taxon>
        <taxon>Triticeae</taxon>
        <taxon>Triticinae</taxon>
        <taxon>Triticum</taxon>
    </lineage>
</organism>
<dbReference type="EMBL" id="LT934112">
    <property type="protein sequence ID" value="VAH12974.1"/>
    <property type="molecule type" value="Genomic_DNA"/>
</dbReference>
<dbReference type="SUPFAM" id="SSF52047">
    <property type="entry name" value="RNI-like"/>
    <property type="match status" value="1"/>
</dbReference>
<gene>
    <name evidence="5" type="ORF">TRITD_1Bv1G013640</name>
</gene>
<evidence type="ECO:0008006" key="7">
    <source>
        <dbReference type="Google" id="ProtNLM"/>
    </source>
</evidence>
<dbReference type="Pfam" id="PF24758">
    <property type="entry name" value="LRR_At5g56370"/>
    <property type="match status" value="1"/>
</dbReference>
<reference evidence="5 6" key="1">
    <citation type="submission" date="2017-09" db="EMBL/GenBank/DDBJ databases">
        <authorList>
            <consortium name="International Durum Wheat Genome Sequencing Consortium (IDWGSC)"/>
            <person name="Milanesi L."/>
        </authorList>
    </citation>
    <scope>NUCLEOTIDE SEQUENCE [LARGE SCALE GENOMIC DNA]</scope>
    <source>
        <strain evidence="6">cv. Svevo</strain>
    </source>
</reference>
<dbReference type="PANTHER" id="PTHR32141:SF163">
    <property type="entry name" value="OS07G0285900 PROTEIN"/>
    <property type="match status" value="1"/>
</dbReference>
<keyword evidence="6" id="KW-1185">Reference proteome</keyword>
<protein>
    <recommendedName>
        <fullName evidence="7">F-box domain-containing protein</fullName>
    </recommendedName>
</protein>
<dbReference type="Gramene" id="TRITD1Bv1G013640.1">
    <property type="protein sequence ID" value="TRITD1Bv1G013640.1"/>
    <property type="gene ID" value="TRITD1Bv1G013640"/>
</dbReference>
<evidence type="ECO:0000313" key="5">
    <source>
        <dbReference type="EMBL" id="VAH12974.1"/>
    </source>
</evidence>
<dbReference type="Proteomes" id="UP000324705">
    <property type="component" value="Chromosome 1B"/>
</dbReference>
<dbReference type="CDD" id="cd22160">
    <property type="entry name" value="F-box_AtFBL13-like"/>
    <property type="match status" value="1"/>
</dbReference>
<dbReference type="InterPro" id="IPR032675">
    <property type="entry name" value="LRR_dom_sf"/>
</dbReference>
<evidence type="ECO:0000313" key="6">
    <source>
        <dbReference type="Proteomes" id="UP000324705"/>
    </source>
</evidence>
<feature type="domain" description="FBD" evidence="3">
    <location>
        <begin position="389"/>
        <end position="430"/>
    </location>
</feature>
<dbReference type="InterPro" id="IPR006566">
    <property type="entry name" value="FBD"/>
</dbReference>
<feature type="domain" description="F-box/LRR-repeat protein 15/At3g58940/PEG3-like LRR" evidence="4">
    <location>
        <begin position="145"/>
        <end position="373"/>
    </location>
</feature>
<dbReference type="Pfam" id="PF00646">
    <property type="entry name" value="F-box"/>
    <property type="match status" value="1"/>
</dbReference>
<dbReference type="InterPro" id="IPR001810">
    <property type="entry name" value="F-box_dom"/>
</dbReference>
<proteinExistence type="predicted"/>
<dbReference type="InterPro" id="IPR055302">
    <property type="entry name" value="F-box_dom-containing"/>
</dbReference>
<dbReference type="InterPro" id="IPR055411">
    <property type="entry name" value="LRR_FXL15/At3g58940/PEG3-like"/>
</dbReference>
<dbReference type="SUPFAM" id="SSF81383">
    <property type="entry name" value="F-box domain"/>
    <property type="match status" value="1"/>
</dbReference>
<dbReference type="Pfam" id="PF08387">
    <property type="entry name" value="FBD"/>
    <property type="match status" value="1"/>
</dbReference>
<dbReference type="InterPro" id="IPR036047">
    <property type="entry name" value="F-box-like_dom_sf"/>
</dbReference>
<evidence type="ECO:0000259" key="2">
    <source>
        <dbReference type="Pfam" id="PF00646"/>
    </source>
</evidence>
<accession>A0A9R0V5I2</accession>
<evidence type="ECO:0000259" key="3">
    <source>
        <dbReference type="Pfam" id="PF08387"/>
    </source>
</evidence>
<sequence>MNDAAAVTSEKRRREEPLAAMDDAAAASASKMRRRDEPEPQETPASADDEDASLDRISEFPADILGSILSLLPTKEAARTAVLSSAWRDTWRSAPLNLAVDDDLAGQERNRITAVSEILASHRGPVRRLSLDTIRLGRDRFARFDGWFRSPALDGLEELNFYGDGTQPRLPPPRPLPLPPSALRFGPTLRAASIGGCDFPQIDAAPVLSFPKLKRLKLYDVCISEAALHGLLAGCTVLERLHLQDIYGFSTVRIVSPTLRCIGVSVCPMNEEHTFQELVIEDAPCLERMMQVGPVVPGKIKVIAAPKLTVLGYVSTEMHKLLIGTLILKENIPIPFTGSACTVKILVLGPSSSNGEAFVEFLRCFPCLEKLCIQSYLEKVRESGTLVDPINCLDLHLREIVLNGYRGNKRNVNFAKFFILNARVLKVMKFGVSGNCDEKWISNQREQLHLDNRASTDAQFYFGRDDVTYPFYIGRDYVPYPFFYNEHIYGMWMHDPFGS</sequence>
<feature type="compositionally biased region" description="Low complexity" evidence="1">
    <location>
        <begin position="19"/>
        <end position="30"/>
    </location>
</feature>
<dbReference type="AlphaFoldDB" id="A0A9R0V5I2"/>
<evidence type="ECO:0000259" key="4">
    <source>
        <dbReference type="Pfam" id="PF24758"/>
    </source>
</evidence>